<sequence>MFQALLGQAELDETWGVSVGCPRCTWYGRRSTDVDVLESPEAKLVALNVFGAVHRELATHVIQWRRKYLRQIRELRRPGRPIFYTDETWVNVGHTTNRVWVDDSVKTAAQAKRGGLSVSLQNPSGKGTRLIVTHCGNEHGFVQGAEVFQAKRAQETTIEIRAGLYLSPPDRFLFSPTEEEEESLNPIELIWSDTKRSVAFTIQVYKLKELKKLIADALSQASAQKWKNYVKHVIDEEDKMKEMDHILDEFIDNQQPVVVSLGDDTSSDEDASMN</sequence>
<reference evidence="1" key="1">
    <citation type="submission" date="2020-05" db="EMBL/GenBank/DDBJ databases">
        <title>Large-scale comparative analyses of tick genomes elucidate their genetic diversity and vector capacities.</title>
        <authorList>
            <person name="Jia N."/>
            <person name="Wang J."/>
            <person name="Shi W."/>
            <person name="Du L."/>
            <person name="Sun Y."/>
            <person name="Zhan W."/>
            <person name="Jiang J."/>
            <person name="Wang Q."/>
            <person name="Zhang B."/>
            <person name="Ji P."/>
            <person name="Sakyi L.B."/>
            <person name="Cui X."/>
            <person name="Yuan T."/>
            <person name="Jiang B."/>
            <person name="Yang W."/>
            <person name="Lam T.T.-Y."/>
            <person name="Chang Q."/>
            <person name="Ding S."/>
            <person name="Wang X."/>
            <person name="Zhu J."/>
            <person name="Ruan X."/>
            <person name="Zhao L."/>
            <person name="Wei J."/>
            <person name="Que T."/>
            <person name="Du C."/>
            <person name="Cheng J."/>
            <person name="Dai P."/>
            <person name="Han X."/>
            <person name="Huang E."/>
            <person name="Gao Y."/>
            <person name="Liu J."/>
            <person name="Shao H."/>
            <person name="Ye R."/>
            <person name="Li L."/>
            <person name="Wei W."/>
            <person name="Wang X."/>
            <person name="Wang C."/>
            <person name="Yang T."/>
            <person name="Huo Q."/>
            <person name="Li W."/>
            <person name="Guo W."/>
            <person name="Chen H."/>
            <person name="Zhou L."/>
            <person name="Ni X."/>
            <person name="Tian J."/>
            <person name="Zhou Y."/>
            <person name="Sheng Y."/>
            <person name="Liu T."/>
            <person name="Pan Y."/>
            <person name="Xia L."/>
            <person name="Li J."/>
            <person name="Zhao F."/>
            <person name="Cao W."/>
        </authorList>
    </citation>
    <scope>NUCLEOTIDE SEQUENCE</scope>
    <source>
        <strain evidence="1">Dsil-2018</strain>
    </source>
</reference>
<proteinExistence type="predicted"/>
<comment type="caution">
    <text evidence="1">The sequence shown here is derived from an EMBL/GenBank/DDBJ whole genome shotgun (WGS) entry which is preliminary data.</text>
</comment>
<gene>
    <name evidence="1" type="ORF">HPB49_008273</name>
</gene>
<evidence type="ECO:0000313" key="1">
    <source>
        <dbReference type="EMBL" id="KAH7973990.1"/>
    </source>
</evidence>
<evidence type="ECO:0000313" key="2">
    <source>
        <dbReference type="Proteomes" id="UP000821865"/>
    </source>
</evidence>
<accession>A0ACB8DN95</accession>
<dbReference type="Proteomes" id="UP000821865">
    <property type="component" value="Chromosome 10"/>
</dbReference>
<keyword evidence="2" id="KW-1185">Reference proteome</keyword>
<dbReference type="EMBL" id="CM023479">
    <property type="protein sequence ID" value="KAH7973990.1"/>
    <property type="molecule type" value="Genomic_DNA"/>
</dbReference>
<organism evidence="1 2">
    <name type="scientific">Dermacentor silvarum</name>
    <name type="common">Tick</name>
    <dbReference type="NCBI Taxonomy" id="543639"/>
    <lineage>
        <taxon>Eukaryota</taxon>
        <taxon>Metazoa</taxon>
        <taxon>Ecdysozoa</taxon>
        <taxon>Arthropoda</taxon>
        <taxon>Chelicerata</taxon>
        <taxon>Arachnida</taxon>
        <taxon>Acari</taxon>
        <taxon>Parasitiformes</taxon>
        <taxon>Ixodida</taxon>
        <taxon>Ixodoidea</taxon>
        <taxon>Ixodidae</taxon>
        <taxon>Rhipicephalinae</taxon>
        <taxon>Dermacentor</taxon>
    </lineage>
</organism>
<protein>
    <submittedName>
        <fullName evidence="1">Uncharacterized protein</fullName>
    </submittedName>
</protein>
<name>A0ACB8DN95_DERSI</name>